<protein>
    <submittedName>
        <fullName evidence="1">Uncharacterized protein</fullName>
    </submittedName>
</protein>
<dbReference type="Proteomes" id="UP000789803">
    <property type="component" value="Unassembled WGS sequence"/>
</dbReference>
<proteinExistence type="predicted"/>
<comment type="caution">
    <text evidence="1">The sequence shown here is derived from an EMBL/GenBank/DDBJ whole genome shotgun (WGS) entry which is preliminary data.</text>
</comment>
<organism evidence="1 2">
    <name type="scientific">Campylobacter majalis</name>
    <dbReference type="NCBI Taxonomy" id="2790656"/>
    <lineage>
        <taxon>Bacteria</taxon>
        <taxon>Pseudomonadati</taxon>
        <taxon>Campylobacterota</taxon>
        <taxon>Epsilonproteobacteria</taxon>
        <taxon>Campylobacterales</taxon>
        <taxon>Campylobacteraceae</taxon>
        <taxon>Campylobacter</taxon>
    </lineage>
</organism>
<evidence type="ECO:0000313" key="1">
    <source>
        <dbReference type="EMBL" id="CAD7289857.1"/>
    </source>
</evidence>
<sequence length="121" mass="14174">MENQKSEQCLYLDDFTIIINFEARIVKLISDNLDDDILFRQFENSKIVKKEASTIGYYCYFDHKTTLEKSKNNGFIGNVNLIYADKIIGGAMVFLENGLLKMLECYLWEENSFFENMVNIK</sequence>
<evidence type="ECO:0000313" key="2">
    <source>
        <dbReference type="Proteomes" id="UP000789803"/>
    </source>
</evidence>
<keyword evidence="2" id="KW-1185">Reference proteome</keyword>
<gene>
    <name evidence="1" type="ORF">LMG7974_01943</name>
</gene>
<name>A0ABN7KCR5_9BACT</name>
<reference evidence="1 2" key="1">
    <citation type="submission" date="2020-11" db="EMBL/GenBank/DDBJ databases">
        <authorList>
            <person name="Peeters C."/>
        </authorList>
    </citation>
    <scope>NUCLEOTIDE SEQUENCE [LARGE SCALE GENOMIC DNA]</scope>
    <source>
        <strain evidence="1 2">LMG 7974</strain>
    </source>
</reference>
<dbReference type="EMBL" id="CAJHOF010000045">
    <property type="protein sequence ID" value="CAD7289857.1"/>
    <property type="molecule type" value="Genomic_DNA"/>
</dbReference>
<dbReference type="RefSeq" id="WP_229933708.1">
    <property type="nucleotide sequence ID" value="NZ_CAJHOF010000045.1"/>
</dbReference>
<accession>A0ABN7KCR5</accession>